<dbReference type="CDD" id="cd00311">
    <property type="entry name" value="TIM"/>
    <property type="match status" value="1"/>
</dbReference>
<evidence type="ECO:0000313" key="11">
    <source>
        <dbReference type="Proteomes" id="UP001197093"/>
    </source>
</evidence>
<dbReference type="Pfam" id="PF00121">
    <property type="entry name" value="TIM"/>
    <property type="match status" value="1"/>
</dbReference>
<dbReference type="Proteomes" id="UP001197093">
    <property type="component" value="Unassembled WGS sequence"/>
</dbReference>
<dbReference type="GO" id="GO:0005829">
    <property type="term" value="C:cytosol"/>
    <property type="evidence" value="ECO:0007669"/>
    <property type="project" value="TreeGrafter"/>
</dbReference>
<comment type="pathway">
    <text evidence="2 9">Carbohydrate degradation; glycolysis; D-glyceraldehyde 3-phosphate from glycerone phosphate: step 1/1.</text>
</comment>
<dbReference type="InterPro" id="IPR035990">
    <property type="entry name" value="TIM_sf"/>
</dbReference>
<keyword evidence="7 9" id="KW-0324">Glycolysis</keyword>
<dbReference type="InterPro" id="IPR022896">
    <property type="entry name" value="TrioseP_Isoase_bac/euk"/>
</dbReference>
<evidence type="ECO:0000256" key="9">
    <source>
        <dbReference type="RuleBase" id="RU363013"/>
    </source>
</evidence>
<evidence type="ECO:0000313" key="10">
    <source>
        <dbReference type="EMBL" id="KAG7294087.1"/>
    </source>
</evidence>
<comment type="similarity">
    <text evidence="4 9">Belongs to the triosephosphate isomerase family.</text>
</comment>
<organism evidence="10 11">
    <name type="scientific">Staphylotrichum longicolle</name>
    <dbReference type="NCBI Taxonomy" id="669026"/>
    <lineage>
        <taxon>Eukaryota</taxon>
        <taxon>Fungi</taxon>
        <taxon>Dikarya</taxon>
        <taxon>Ascomycota</taxon>
        <taxon>Pezizomycotina</taxon>
        <taxon>Sordariomycetes</taxon>
        <taxon>Sordariomycetidae</taxon>
        <taxon>Sordariales</taxon>
        <taxon>Chaetomiaceae</taxon>
        <taxon>Staphylotrichum</taxon>
    </lineage>
</organism>
<dbReference type="SUPFAM" id="SSF51351">
    <property type="entry name" value="Triosephosphate isomerase (TIM)"/>
    <property type="match status" value="1"/>
</dbReference>
<evidence type="ECO:0000256" key="4">
    <source>
        <dbReference type="ARBA" id="ARBA00007422"/>
    </source>
</evidence>
<sequence>MARKLFITGNFKMNGTKESLKTIVKGLNEAKLDSNVEVVIAPPAPYLQLVRSELKQDTVAVSAQNVYDKLNGAYTGEISVAHLKDSGINWTILGHTERRTLLGETDEVIASKVKFAIDSGVNVIWCCGELPEEREKGNTVAVVERQLSALATTLTPDDWLKMVIAYEPIGASKVAPVEQAQNVHAAIRKWLSANVSKAVADATRIIHGGSVNSKNCRNLAEAQDIDGFLVGAASLKPEFIDIINSCLW</sequence>
<dbReference type="PANTHER" id="PTHR21139">
    <property type="entry name" value="TRIOSEPHOSPHATE ISOMERASE"/>
    <property type="match status" value="1"/>
</dbReference>
<name>A0AAD4F6L5_9PEZI</name>
<evidence type="ECO:0000256" key="1">
    <source>
        <dbReference type="ARBA" id="ARBA00000474"/>
    </source>
</evidence>
<proteinExistence type="inferred from homology"/>
<evidence type="ECO:0000256" key="3">
    <source>
        <dbReference type="ARBA" id="ARBA00004742"/>
    </source>
</evidence>
<dbReference type="AlphaFoldDB" id="A0AAD4F6L5"/>
<dbReference type="NCBIfam" id="TIGR00419">
    <property type="entry name" value="tim"/>
    <property type="match status" value="1"/>
</dbReference>
<evidence type="ECO:0000256" key="5">
    <source>
        <dbReference type="ARBA" id="ARBA00011738"/>
    </source>
</evidence>
<keyword evidence="11" id="KW-1185">Reference proteome</keyword>
<dbReference type="GO" id="GO:0006096">
    <property type="term" value="P:glycolytic process"/>
    <property type="evidence" value="ECO:0007669"/>
    <property type="project" value="UniProtKB-KW"/>
</dbReference>
<accession>A0AAD4F6L5</accession>
<dbReference type="HAMAP" id="MF_00147_B">
    <property type="entry name" value="TIM_B"/>
    <property type="match status" value="1"/>
</dbReference>
<keyword evidence="6 9" id="KW-0312">Gluconeogenesis</keyword>
<protein>
    <recommendedName>
        <fullName evidence="9">Triosephosphate isomerase</fullName>
        <ecNumber evidence="9">5.3.1.1</ecNumber>
    </recommendedName>
</protein>
<reference evidence="10" key="1">
    <citation type="submission" date="2023-02" db="EMBL/GenBank/DDBJ databases">
        <authorList>
            <person name="Palmer J.M."/>
        </authorList>
    </citation>
    <scope>NUCLEOTIDE SEQUENCE</scope>
    <source>
        <strain evidence="10">FW57</strain>
    </source>
</reference>
<dbReference type="InterPro" id="IPR000652">
    <property type="entry name" value="Triosephosphate_isomerase"/>
</dbReference>
<dbReference type="InterPro" id="IPR013785">
    <property type="entry name" value="Aldolase_TIM"/>
</dbReference>
<dbReference type="GO" id="GO:0046166">
    <property type="term" value="P:glyceraldehyde-3-phosphate biosynthetic process"/>
    <property type="evidence" value="ECO:0007669"/>
    <property type="project" value="TreeGrafter"/>
</dbReference>
<dbReference type="EC" id="5.3.1.1" evidence="9"/>
<dbReference type="FunFam" id="3.20.20.70:FF:000016">
    <property type="entry name" value="Triosephosphate isomerase"/>
    <property type="match status" value="1"/>
</dbReference>
<dbReference type="GO" id="GO:0004807">
    <property type="term" value="F:triose-phosphate isomerase activity"/>
    <property type="evidence" value="ECO:0007669"/>
    <property type="project" value="UniProtKB-EC"/>
</dbReference>
<evidence type="ECO:0000256" key="6">
    <source>
        <dbReference type="ARBA" id="ARBA00022432"/>
    </source>
</evidence>
<dbReference type="GO" id="GO:0019563">
    <property type="term" value="P:glycerol catabolic process"/>
    <property type="evidence" value="ECO:0007669"/>
    <property type="project" value="TreeGrafter"/>
</dbReference>
<dbReference type="Gene3D" id="3.20.20.70">
    <property type="entry name" value="Aldolase class I"/>
    <property type="match status" value="1"/>
</dbReference>
<comment type="caution">
    <text evidence="10">The sequence shown here is derived from an EMBL/GenBank/DDBJ whole genome shotgun (WGS) entry which is preliminary data.</text>
</comment>
<dbReference type="PANTHER" id="PTHR21139:SF41">
    <property type="entry name" value="TRIOSEPHOSPHATE ISOMERASE"/>
    <property type="match status" value="1"/>
</dbReference>
<comment type="catalytic activity">
    <reaction evidence="1 9">
        <text>D-glyceraldehyde 3-phosphate = dihydroxyacetone phosphate</text>
        <dbReference type="Rhea" id="RHEA:18585"/>
        <dbReference type="ChEBI" id="CHEBI:57642"/>
        <dbReference type="ChEBI" id="CHEBI:59776"/>
        <dbReference type="EC" id="5.3.1.1"/>
    </reaction>
</comment>
<evidence type="ECO:0000256" key="8">
    <source>
        <dbReference type="ARBA" id="ARBA00023235"/>
    </source>
</evidence>
<evidence type="ECO:0000256" key="7">
    <source>
        <dbReference type="ARBA" id="ARBA00023152"/>
    </source>
</evidence>
<keyword evidence="8 9" id="KW-0413">Isomerase</keyword>
<evidence type="ECO:0000256" key="2">
    <source>
        <dbReference type="ARBA" id="ARBA00004680"/>
    </source>
</evidence>
<dbReference type="GO" id="GO:0006094">
    <property type="term" value="P:gluconeogenesis"/>
    <property type="evidence" value="ECO:0007669"/>
    <property type="project" value="UniProtKB-KW"/>
</dbReference>
<dbReference type="PROSITE" id="PS51440">
    <property type="entry name" value="TIM_2"/>
    <property type="match status" value="1"/>
</dbReference>
<gene>
    <name evidence="10" type="primary">TPI1_2</name>
    <name evidence="10" type="ORF">NEMBOFW57_004150</name>
</gene>
<dbReference type="EMBL" id="JAHCVI010000001">
    <property type="protein sequence ID" value="KAG7294087.1"/>
    <property type="molecule type" value="Genomic_DNA"/>
</dbReference>
<comment type="subunit">
    <text evidence="5">Homodimer.</text>
</comment>
<comment type="pathway">
    <text evidence="3 9">Carbohydrate biosynthesis; gluconeogenesis.</text>
</comment>